<organism evidence="1 2">
    <name type="scientific">Dreissena polymorpha</name>
    <name type="common">Zebra mussel</name>
    <name type="synonym">Mytilus polymorpha</name>
    <dbReference type="NCBI Taxonomy" id="45954"/>
    <lineage>
        <taxon>Eukaryota</taxon>
        <taxon>Metazoa</taxon>
        <taxon>Spiralia</taxon>
        <taxon>Lophotrochozoa</taxon>
        <taxon>Mollusca</taxon>
        <taxon>Bivalvia</taxon>
        <taxon>Autobranchia</taxon>
        <taxon>Heteroconchia</taxon>
        <taxon>Euheterodonta</taxon>
        <taxon>Imparidentia</taxon>
        <taxon>Neoheterodontei</taxon>
        <taxon>Myida</taxon>
        <taxon>Dreissenoidea</taxon>
        <taxon>Dreissenidae</taxon>
        <taxon>Dreissena</taxon>
    </lineage>
</organism>
<dbReference type="Proteomes" id="UP000828390">
    <property type="component" value="Unassembled WGS sequence"/>
</dbReference>
<keyword evidence="2" id="KW-1185">Reference proteome</keyword>
<evidence type="ECO:0000313" key="2">
    <source>
        <dbReference type="Proteomes" id="UP000828390"/>
    </source>
</evidence>
<name>A0A9D4IWD7_DREPO</name>
<protein>
    <submittedName>
        <fullName evidence="1">Uncharacterized protein</fullName>
    </submittedName>
</protein>
<dbReference type="EMBL" id="JAIWYP010000008">
    <property type="protein sequence ID" value="KAH3787309.1"/>
    <property type="molecule type" value="Genomic_DNA"/>
</dbReference>
<reference evidence="1" key="2">
    <citation type="submission" date="2020-11" db="EMBL/GenBank/DDBJ databases">
        <authorList>
            <person name="McCartney M.A."/>
            <person name="Auch B."/>
            <person name="Kono T."/>
            <person name="Mallez S."/>
            <person name="Becker A."/>
            <person name="Gohl D.M."/>
            <person name="Silverstein K.A.T."/>
            <person name="Koren S."/>
            <person name="Bechman K.B."/>
            <person name="Herman A."/>
            <person name="Abrahante J.E."/>
            <person name="Garbe J."/>
        </authorList>
    </citation>
    <scope>NUCLEOTIDE SEQUENCE</scope>
    <source>
        <strain evidence="1">Duluth1</strain>
        <tissue evidence="1">Whole animal</tissue>
    </source>
</reference>
<gene>
    <name evidence="1" type="ORF">DPMN_165430</name>
</gene>
<accession>A0A9D4IWD7</accession>
<evidence type="ECO:0000313" key="1">
    <source>
        <dbReference type="EMBL" id="KAH3787309.1"/>
    </source>
</evidence>
<comment type="caution">
    <text evidence="1">The sequence shown here is derived from an EMBL/GenBank/DDBJ whole genome shotgun (WGS) entry which is preliminary data.</text>
</comment>
<sequence>MVPSFIITQHQRQTRCYPQTKCICVIREPSTKMELQMLQGQCTLEHHRTMKRNASHEL</sequence>
<proteinExistence type="predicted"/>
<dbReference type="AlphaFoldDB" id="A0A9D4IWD7"/>
<reference evidence="1" key="1">
    <citation type="journal article" date="2019" name="bioRxiv">
        <title>The Genome of the Zebra Mussel, Dreissena polymorpha: A Resource for Invasive Species Research.</title>
        <authorList>
            <person name="McCartney M.A."/>
            <person name="Auch B."/>
            <person name="Kono T."/>
            <person name="Mallez S."/>
            <person name="Zhang Y."/>
            <person name="Obille A."/>
            <person name="Becker A."/>
            <person name="Abrahante J.E."/>
            <person name="Garbe J."/>
            <person name="Badalamenti J.P."/>
            <person name="Herman A."/>
            <person name="Mangelson H."/>
            <person name="Liachko I."/>
            <person name="Sullivan S."/>
            <person name="Sone E.D."/>
            <person name="Koren S."/>
            <person name="Silverstein K.A.T."/>
            <person name="Beckman K.B."/>
            <person name="Gohl D.M."/>
        </authorList>
    </citation>
    <scope>NUCLEOTIDE SEQUENCE</scope>
    <source>
        <strain evidence="1">Duluth1</strain>
        <tissue evidence="1">Whole animal</tissue>
    </source>
</reference>